<dbReference type="EMBL" id="FQYY01000004">
    <property type="protein sequence ID" value="SHI73558.1"/>
    <property type="molecule type" value="Genomic_DNA"/>
</dbReference>
<sequence>MNNIKYNKRSKCCFEIFITTLIIFILSIQTIEAQVFTDQQIGFDREETRQELLNDGVEEKDIHKELTLARETYVNMRVYSQQSSTVTPITSQGCGNIDFVNEFNEWCYKRIERSGIPDFTGVNCNYSLYQDSEIINPSDMSINNWDFNYLNLNEFGENTLRLGDNNPFKWVERIEKEIIVTQANSLINYRYAFKLEEPNNFHSISQQPYFRIFLEDSNGNMINCSLFEATVGLPGINCIDISPNKSVCYLPATVNSLNFLDYVNVGDQVKLVVEVADCGIGGHYGYAYFEAMCTDLDGAIIADSEGSNFCSDNNISFTTTQSSYGGNFPDWKILNGGSVVASGNGESIQHYFSQAGNYTIEATINLPTSDPSCNSQVTYTRDIVVEDCPCECEDCTSFSPVPGERYIVSGWVSEEHDITPKFFKDSFIQLTFDRSGTPNSSAVKFYPSGQIIDGWQRVFGEFTVPNSTYNMSVILGNNGDHSVASYFDDIRIHPYNGNLKSFVYDQETQRLMAELDENNYATYYEYDKEGGLIRVKKETERGVYTIQETRSGNSTLSAQN</sequence>
<keyword evidence="1" id="KW-1133">Transmembrane helix</keyword>
<proteinExistence type="predicted"/>
<dbReference type="AlphaFoldDB" id="A0A1M6DKQ9"/>
<evidence type="ECO:0000313" key="2">
    <source>
        <dbReference type="EMBL" id="SHI73558.1"/>
    </source>
</evidence>
<organism evidence="2 3">
    <name type="scientific">Mesonia phycicola</name>
    <dbReference type="NCBI Taxonomy" id="579105"/>
    <lineage>
        <taxon>Bacteria</taxon>
        <taxon>Pseudomonadati</taxon>
        <taxon>Bacteroidota</taxon>
        <taxon>Flavobacteriia</taxon>
        <taxon>Flavobacteriales</taxon>
        <taxon>Flavobacteriaceae</taxon>
        <taxon>Mesonia</taxon>
    </lineage>
</organism>
<dbReference type="RefSeq" id="WP_073149509.1">
    <property type="nucleotide sequence ID" value="NZ_FQYY01000004.1"/>
</dbReference>
<accession>A0A1M6DKQ9</accession>
<feature type="transmembrane region" description="Helical" evidence="1">
    <location>
        <begin position="12"/>
        <end position="31"/>
    </location>
</feature>
<dbReference type="OrthoDB" id="627712at2"/>
<dbReference type="STRING" id="579105.SAMN04488096_10439"/>
<gene>
    <name evidence="2" type="ORF">SAMN04488096_10439</name>
</gene>
<reference evidence="2 3" key="1">
    <citation type="submission" date="2016-11" db="EMBL/GenBank/DDBJ databases">
        <authorList>
            <person name="Jaros S."/>
            <person name="Januszkiewicz K."/>
            <person name="Wedrychowicz H."/>
        </authorList>
    </citation>
    <scope>NUCLEOTIDE SEQUENCE [LARGE SCALE GENOMIC DNA]</scope>
    <source>
        <strain evidence="2 3">DSM 21425</strain>
    </source>
</reference>
<protein>
    <recommendedName>
        <fullName evidence="4">PKD domain-containing protein</fullName>
    </recommendedName>
</protein>
<dbReference type="Proteomes" id="UP000184225">
    <property type="component" value="Unassembled WGS sequence"/>
</dbReference>
<keyword evidence="1" id="KW-0812">Transmembrane</keyword>
<evidence type="ECO:0008006" key="4">
    <source>
        <dbReference type="Google" id="ProtNLM"/>
    </source>
</evidence>
<evidence type="ECO:0000256" key="1">
    <source>
        <dbReference type="SAM" id="Phobius"/>
    </source>
</evidence>
<dbReference type="Gene3D" id="2.60.120.260">
    <property type="entry name" value="Galactose-binding domain-like"/>
    <property type="match status" value="1"/>
</dbReference>
<keyword evidence="1" id="KW-0472">Membrane</keyword>
<name>A0A1M6DKQ9_9FLAO</name>
<evidence type="ECO:0000313" key="3">
    <source>
        <dbReference type="Proteomes" id="UP000184225"/>
    </source>
</evidence>
<keyword evidence="3" id="KW-1185">Reference proteome</keyword>